<dbReference type="Gene3D" id="3.30.565.10">
    <property type="entry name" value="Histidine kinase-like ATPase, C-terminal domain"/>
    <property type="match status" value="1"/>
</dbReference>
<dbReference type="PANTHER" id="PTHR45436">
    <property type="entry name" value="SENSOR HISTIDINE KINASE YKOH"/>
    <property type="match status" value="1"/>
</dbReference>
<evidence type="ECO:0000256" key="5">
    <source>
        <dbReference type="ARBA" id="ARBA00022679"/>
    </source>
</evidence>
<keyword evidence="16" id="KW-1185">Reference proteome</keyword>
<keyword evidence="4" id="KW-0597">Phosphoprotein</keyword>
<feature type="compositionally biased region" description="Basic and acidic residues" evidence="11">
    <location>
        <begin position="485"/>
        <end position="499"/>
    </location>
</feature>
<dbReference type="Pfam" id="PF00672">
    <property type="entry name" value="HAMP"/>
    <property type="match status" value="1"/>
</dbReference>
<keyword evidence="9" id="KW-0902">Two-component regulatory system</keyword>
<proteinExistence type="predicted"/>
<protein>
    <recommendedName>
        <fullName evidence="3">histidine kinase</fullName>
        <ecNumber evidence="3">2.7.13.3</ecNumber>
    </recommendedName>
</protein>
<evidence type="ECO:0000256" key="6">
    <source>
        <dbReference type="ARBA" id="ARBA00022692"/>
    </source>
</evidence>
<dbReference type="EC" id="2.7.13.3" evidence="3"/>
<dbReference type="SUPFAM" id="SSF55874">
    <property type="entry name" value="ATPase domain of HSP90 chaperone/DNA topoisomerase II/histidine kinase"/>
    <property type="match status" value="1"/>
</dbReference>
<dbReference type="SUPFAM" id="SSF158472">
    <property type="entry name" value="HAMP domain-like"/>
    <property type="match status" value="1"/>
</dbReference>
<dbReference type="SMART" id="SM00304">
    <property type="entry name" value="HAMP"/>
    <property type="match status" value="1"/>
</dbReference>
<dbReference type="InterPro" id="IPR050428">
    <property type="entry name" value="TCS_sensor_his_kinase"/>
</dbReference>
<dbReference type="RefSeq" id="WP_184077686.1">
    <property type="nucleotide sequence ID" value="NZ_JACHDS010000001.1"/>
</dbReference>
<evidence type="ECO:0000256" key="2">
    <source>
        <dbReference type="ARBA" id="ARBA00004236"/>
    </source>
</evidence>
<keyword evidence="6 12" id="KW-0812">Transmembrane</keyword>
<feature type="region of interest" description="Disordered" evidence="11">
    <location>
        <begin position="474"/>
        <end position="499"/>
    </location>
</feature>
<gene>
    <name evidence="15" type="ORF">HNR23_004013</name>
</gene>
<dbReference type="AlphaFoldDB" id="A0A7W9YKP4"/>
<dbReference type="Gene3D" id="6.10.340.10">
    <property type="match status" value="1"/>
</dbReference>
<keyword evidence="8 12" id="KW-1133">Transmembrane helix</keyword>
<evidence type="ECO:0000313" key="16">
    <source>
        <dbReference type="Proteomes" id="UP000546642"/>
    </source>
</evidence>
<dbReference type="EMBL" id="JACHDS010000001">
    <property type="protein sequence ID" value="MBB6173953.1"/>
    <property type="molecule type" value="Genomic_DNA"/>
</dbReference>
<dbReference type="InterPro" id="IPR003594">
    <property type="entry name" value="HATPase_dom"/>
</dbReference>
<dbReference type="GO" id="GO:0000155">
    <property type="term" value="F:phosphorelay sensor kinase activity"/>
    <property type="evidence" value="ECO:0007669"/>
    <property type="project" value="InterPro"/>
</dbReference>
<dbReference type="InterPro" id="IPR036097">
    <property type="entry name" value="HisK_dim/P_sf"/>
</dbReference>
<dbReference type="SUPFAM" id="SSF47384">
    <property type="entry name" value="Homodimeric domain of signal transducing histidine kinase"/>
    <property type="match status" value="1"/>
</dbReference>
<dbReference type="PROSITE" id="PS50109">
    <property type="entry name" value="HIS_KIN"/>
    <property type="match status" value="1"/>
</dbReference>
<dbReference type="Pfam" id="PF02518">
    <property type="entry name" value="HATPase_c"/>
    <property type="match status" value="1"/>
</dbReference>
<dbReference type="PANTHER" id="PTHR45436:SF5">
    <property type="entry name" value="SENSOR HISTIDINE KINASE TRCS"/>
    <property type="match status" value="1"/>
</dbReference>
<name>A0A7W9YKP4_9ACTN</name>
<dbReference type="CDD" id="cd06225">
    <property type="entry name" value="HAMP"/>
    <property type="match status" value="1"/>
</dbReference>
<dbReference type="CDD" id="cd00075">
    <property type="entry name" value="HATPase"/>
    <property type="match status" value="1"/>
</dbReference>
<comment type="caution">
    <text evidence="15">The sequence shown here is derived from an EMBL/GenBank/DDBJ whole genome shotgun (WGS) entry which is preliminary data.</text>
</comment>
<dbReference type="InterPro" id="IPR003660">
    <property type="entry name" value="HAMP_dom"/>
</dbReference>
<evidence type="ECO:0000256" key="8">
    <source>
        <dbReference type="ARBA" id="ARBA00022989"/>
    </source>
</evidence>
<dbReference type="GO" id="GO:0005886">
    <property type="term" value="C:plasma membrane"/>
    <property type="evidence" value="ECO:0007669"/>
    <property type="project" value="UniProtKB-SubCell"/>
</dbReference>
<keyword evidence="7 15" id="KW-0418">Kinase</keyword>
<accession>A0A7W9YKP4</accession>
<evidence type="ECO:0000259" key="13">
    <source>
        <dbReference type="PROSITE" id="PS50109"/>
    </source>
</evidence>
<dbReference type="InterPro" id="IPR004358">
    <property type="entry name" value="Sig_transdc_His_kin-like_C"/>
</dbReference>
<reference evidence="15 16" key="1">
    <citation type="submission" date="2020-08" db="EMBL/GenBank/DDBJ databases">
        <title>Sequencing the genomes of 1000 actinobacteria strains.</title>
        <authorList>
            <person name="Klenk H.-P."/>
        </authorList>
    </citation>
    <scope>NUCLEOTIDE SEQUENCE [LARGE SCALE GENOMIC DNA]</scope>
    <source>
        <strain evidence="15 16">DSM 46659</strain>
    </source>
</reference>
<dbReference type="PROSITE" id="PS50885">
    <property type="entry name" value="HAMP"/>
    <property type="match status" value="1"/>
</dbReference>
<dbReference type="Pfam" id="PF00512">
    <property type="entry name" value="HisKA"/>
    <property type="match status" value="1"/>
</dbReference>
<evidence type="ECO:0000256" key="11">
    <source>
        <dbReference type="SAM" id="MobiDB-lite"/>
    </source>
</evidence>
<feature type="domain" description="HAMP" evidence="14">
    <location>
        <begin position="189"/>
        <end position="242"/>
    </location>
</feature>
<feature type="domain" description="Histidine kinase" evidence="13">
    <location>
        <begin position="250"/>
        <end position="475"/>
    </location>
</feature>
<dbReference type="InterPro" id="IPR036890">
    <property type="entry name" value="HATPase_C_sf"/>
</dbReference>
<sequence length="499" mass="53258">MLRRLLVILVPLAFLLVAALSLPLGTVMAQRATQEVYVDRLSDVGRFASLGDTAMRTGRLDALDSELKRYAELYGTDVAVVDQAGEIVAASAPPEDADRLLGDDRARQVMAPAFGGFRPEPPTAVWPWRSDPLVLAEPIGRDAEVAGVVVLVSPTDRLRTAILADWAWLSLLSLVPLAGLAAAAWPLSRWVLRPVQRLDDATAAVAQGDLSVRADAAGGPPELRRLAGSFNAMVDAVQKAVERQRAFVSDASHQLRNPLASLRLAVENLAPFLSGPDARAAHRDAVEEAMSMHRMLNSLLAMTRMESLSGAEPVELDTVLDAHAERWRVLGEQRGIAVETRAPDGLRLMAPPGGLGSVLDELMSNATRLSGGTRVELRVAGRAAGTDGASDPPAVVELHVADDGVGLTEAERAEALRRFWRAAKHQNVEGTGLGLAICADLVRGAGGELRLDSGLLRPDRTGRGLDVVVRLPLAPPVQEDAADEDGPRRTDGDPPDAWR</sequence>
<dbReference type="Gene3D" id="1.10.287.130">
    <property type="match status" value="1"/>
</dbReference>
<evidence type="ECO:0000256" key="9">
    <source>
        <dbReference type="ARBA" id="ARBA00023012"/>
    </source>
</evidence>
<dbReference type="InterPro" id="IPR005467">
    <property type="entry name" value="His_kinase_dom"/>
</dbReference>
<keyword evidence="10 12" id="KW-0472">Membrane</keyword>
<dbReference type="Proteomes" id="UP000546642">
    <property type="component" value="Unassembled WGS sequence"/>
</dbReference>
<dbReference type="SMART" id="SM00388">
    <property type="entry name" value="HisKA"/>
    <property type="match status" value="1"/>
</dbReference>
<comment type="catalytic activity">
    <reaction evidence="1">
        <text>ATP + protein L-histidine = ADP + protein N-phospho-L-histidine.</text>
        <dbReference type="EC" id="2.7.13.3"/>
    </reaction>
</comment>
<keyword evidence="5" id="KW-0808">Transferase</keyword>
<evidence type="ECO:0000259" key="14">
    <source>
        <dbReference type="PROSITE" id="PS50885"/>
    </source>
</evidence>
<comment type="subcellular location">
    <subcellularLocation>
        <location evidence="2">Cell membrane</location>
    </subcellularLocation>
</comment>
<organism evidence="15 16">
    <name type="scientific">Nocardiopsis mwathae</name>
    <dbReference type="NCBI Taxonomy" id="1472723"/>
    <lineage>
        <taxon>Bacteria</taxon>
        <taxon>Bacillati</taxon>
        <taxon>Actinomycetota</taxon>
        <taxon>Actinomycetes</taxon>
        <taxon>Streptosporangiales</taxon>
        <taxon>Nocardiopsidaceae</taxon>
        <taxon>Nocardiopsis</taxon>
    </lineage>
</organism>
<feature type="transmembrane region" description="Helical" evidence="12">
    <location>
        <begin position="166"/>
        <end position="187"/>
    </location>
</feature>
<dbReference type="PRINTS" id="PR00344">
    <property type="entry name" value="BCTRLSENSOR"/>
</dbReference>
<dbReference type="SMART" id="SM00387">
    <property type="entry name" value="HATPase_c"/>
    <property type="match status" value="1"/>
</dbReference>
<evidence type="ECO:0000256" key="7">
    <source>
        <dbReference type="ARBA" id="ARBA00022777"/>
    </source>
</evidence>
<dbReference type="InterPro" id="IPR003661">
    <property type="entry name" value="HisK_dim/P_dom"/>
</dbReference>
<evidence type="ECO:0000313" key="15">
    <source>
        <dbReference type="EMBL" id="MBB6173953.1"/>
    </source>
</evidence>
<evidence type="ECO:0000256" key="4">
    <source>
        <dbReference type="ARBA" id="ARBA00022553"/>
    </source>
</evidence>
<evidence type="ECO:0000256" key="3">
    <source>
        <dbReference type="ARBA" id="ARBA00012438"/>
    </source>
</evidence>
<evidence type="ECO:0000256" key="12">
    <source>
        <dbReference type="SAM" id="Phobius"/>
    </source>
</evidence>
<dbReference type="CDD" id="cd00082">
    <property type="entry name" value="HisKA"/>
    <property type="match status" value="1"/>
</dbReference>
<evidence type="ECO:0000256" key="10">
    <source>
        <dbReference type="ARBA" id="ARBA00023136"/>
    </source>
</evidence>
<evidence type="ECO:0000256" key="1">
    <source>
        <dbReference type="ARBA" id="ARBA00000085"/>
    </source>
</evidence>